<keyword evidence="3 7" id="KW-0028">Amino-acid biosynthesis</keyword>
<dbReference type="Gene3D" id="3.40.50.1820">
    <property type="entry name" value="alpha/beta hydrolase"/>
    <property type="match status" value="1"/>
</dbReference>
<evidence type="ECO:0000259" key="9">
    <source>
        <dbReference type="Pfam" id="PF00561"/>
    </source>
</evidence>
<dbReference type="NCBIfam" id="TIGR01392">
    <property type="entry name" value="homoserO_Ac_trn"/>
    <property type="match status" value="1"/>
</dbReference>
<dbReference type="SUPFAM" id="SSF53474">
    <property type="entry name" value="alpha/beta-Hydrolases"/>
    <property type="match status" value="1"/>
</dbReference>
<dbReference type="InterPro" id="IPR029058">
    <property type="entry name" value="AB_hydrolase_fold"/>
</dbReference>
<sequence>MNWVQPKTFTFATPPELFVLESGQRLGPITVTYETYGRLNEARSNAILIAHALTGEQHAAGRHHPSDKVPGWWDELIGPGKPFDTNRFFIICSNVLGGCQGTTGPSSIDPATGRPYGMRFPVYTVRDMVRVQRELIAHLGIDRLLLVAGGSMGGMQVMEWGVTYPELVDGLLPIATCGRMSAMNIAFNEIMRQTIMLDPAWQQGNYEPGKGPAVGLAIARMLGMVTYRSDHVFTERFGRRIMDMRPDVYYRMENRFEIENYLHYQGEKLVKRFDANTYLYLCKAMDLCDIGHGRGGMQAALARIQAHTLFIGVDSDWLYPPSYMIEMAEEMGRLGGRADYWELASPHGHDAFLIEFERMRPVVASFVQRLAAERGCP</sequence>
<dbReference type="PANTHER" id="PTHR32268:SF11">
    <property type="entry name" value="HOMOSERINE O-ACETYLTRANSFERASE"/>
    <property type="match status" value="1"/>
</dbReference>
<keyword evidence="4 7" id="KW-0808">Transferase</keyword>
<comment type="similarity">
    <text evidence="7">Belongs to the AB hydrolase superfamily. MetX family.</text>
</comment>
<evidence type="ECO:0000256" key="7">
    <source>
        <dbReference type="HAMAP-Rule" id="MF_00296"/>
    </source>
</evidence>
<evidence type="ECO:0000256" key="8">
    <source>
        <dbReference type="PIRSR" id="PIRSR000443-1"/>
    </source>
</evidence>
<dbReference type="PIRSF" id="PIRSF000443">
    <property type="entry name" value="Homoser_Ac_trans"/>
    <property type="match status" value="1"/>
</dbReference>
<evidence type="ECO:0000313" key="11">
    <source>
        <dbReference type="Proteomes" id="UP000294813"/>
    </source>
</evidence>
<dbReference type="Gene3D" id="1.10.1740.110">
    <property type="match status" value="1"/>
</dbReference>
<dbReference type="GO" id="GO:0009092">
    <property type="term" value="P:homoserine metabolic process"/>
    <property type="evidence" value="ECO:0007669"/>
    <property type="project" value="TreeGrafter"/>
</dbReference>
<dbReference type="Proteomes" id="UP000294813">
    <property type="component" value="Unassembled WGS sequence"/>
</dbReference>
<keyword evidence="6 7" id="KW-0012">Acyltransferase</keyword>
<accession>A0A4R2RMS2</accession>
<organism evidence="10 11">
    <name type="scientific">Heliophilum fasciatum</name>
    <dbReference type="NCBI Taxonomy" id="35700"/>
    <lineage>
        <taxon>Bacteria</taxon>
        <taxon>Bacillati</taxon>
        <taxon>Bacillota</taxon>
        <taxon>Clostridia</taxon>
        <taxon>Eubacteriales</taxon>
        <taxon>Heliobacteriaceae</taxon>
        <taxon>Heliophilum</taxon>
    </lineage>
</organism>
<dbReference type="EMBL" id="SLXT01000036">
    <property type="protein sequence ID" value="TCP60495.1"/>
    <property type="molecule type" value="Genomic_DNA"/>
</dbReference>
<comment type="catalytic activity">
    <reaction evidence="7">
        <text>L-homoserine + acetyl-CoA = O-acetyl-L-homoserine + CoA</text>
        <dbReference type="Rhea" id="RHEA:13701"/>
        <dbReference type="ChEBI" id="CHEBI:57287"/>
        <dbReference type="ChEBI" id="CHEBI:57288"/>
        <dbReference type="ChEBI" id="CHEBI:57476"/>
        <dbReference type="ChEBI" id="CHEBI:57716"/>
        <dbReference type="EC" id="2.3.1.31"/>
    </reaction>
</comment>
<comment type="subunit">
    <text evidence="1 7">Homodimer.</text>
</comment>
<keyword evidence="2 7" id="KW-0963">Cytoplasm</keyword>
<protein>
    <recommendedName>
        <fullName evidence="7">Homoserine O-acetyltransferase</fullName>
        <shortName evidence="7">HAT</shortName>
        <ecNumber evidence="7">2.3.1.31</ecNumber>
    </recommendedName>
    <alternativeName>
        <fullName evidence="7">Homoserine transacetylase</fullName>
        <shortName evidence="7">HTA</shortName>
    </alternativeName>
</protein>
<comment type="caution">
    <text evidence="10">The sequence shown here is derived from an EMBL/GenBank/DDBJ whole genome shotgun (WGS) entry which is preliminary data.</text>
</comment>
<evidence type="ECO:0000256" key="5">
    <source>
        <dbReference type="ARBA" id="ARBA00023167"/>
    </source>
</evidence>
<gene>
    <name evidence="7" type="primary">metXA</name>
    <name evidence="10" type="ORF">EDD73_13624</name>
</gene>
<feature type="domain" description="AB hydrolase-1" evidence="9">
    <location>
        <begin position="46"/>
        <end position="353"/>
    </location>
</feature>
<evidence type="ECO:0000256" key="2">
    <source>
        <dbReference type="ARBA" id="ARBA00022490"/>
    </source>
</evidence>
<dbReference type="GO" id="GO:0005737">
    <property type="term" value="C:cytoplasm"/>
    <property type="evidence" value="ECO:0007669"/>
    <property type="project" value="UniProtKB-SubCell"/>
</dbReference>
<evidence type="ECO:0000313" key="10">
    <source>
        <dbReference type="EMBL" id="TCP60495.1"/>
    </source>
</evidence>
<feature type="binding site" evidence="7">
    <location>
        <position position="350"/>
    </location>
    <ligand>
        <name>substrate</name>
    </ligand>
</feature>
<name>A0A4R2RMS2_9FIRM</name>
<dbReference type="OrthoDB" id="9800754at2"/>
<evidence type="ECO:0000256" key="1">
    <source>
        <dbReference type="ARBA" id="ARBA00011738"/>
    </source>
</evidence>
<evidence type="ECO:0000256" key="6">
    <source>
        <dbReference type="ARBA" id="ARBA00023315"/>
    </source>
</evidence>
<comment type="pathway">
    <text evidence="7">Amino-acid biosynthesis; L-methionine biosynthesis via de novo pathway; O-acetyl-L-homoserine from L-homoserine: step 1/1.</text>
</comment>
<feature type="active site" description="Nucleophile" evidence="7 8">
    <location>
        <position position="151"/>
    </location>
</feature>
<dbReference type="HAMAP" id="MF_00296">
    <property type="entry name" value="MetX_acyltransf"/>
    <property type="match status" value="1"/>
</dbReference>
<comment type="subcellular location">
    <subcellularLocation>
        <location evidence="7">Cytoplasm</location>
    </subcellularLocation>
</comment>
<dbReference type="GO" id="GO:0009086">
    <property type="term" value="P:methionine biosynthetic process"/>
    <property type="evidence" value="ECO:0007669"/>
    <property type="project" value="UniProtKB-UniRule"/>
</dbReference>
<comment type="function">
    <text evidence="7">Transfers an acetyl group from acetyl-CoA to L-homoserine, forming acetyl-L-homoserine.</text>
</comment>
<dbReference type="AlphaFoldDB" id="A0A4R2RMS2"/>
<dbReference type="EC" id="2.3.1.31" evidence="7"/>
<dbReference type="PANTHER" id="PTHR32268">
    <property type="entry name" value="HOMOSERINE O-ACETYLTRANSFERASE"/>
    <property type="match status" value="1"/>
</dbReference>
<keyword evidence="11" id="KW-1185">Reference proteome</keyword>
<dbReference type="Pfam" id="PF00561">
    <property type="entry name" value="Abhydrolase_1"/>
    <property type="match status" value="1"/>
</dbReference>
<feature type="active site" evidence="7 8">
    <location>
        <position position="349"/>
    </location>
</feature>
<reference evidence="10 11" key="1">
    <citation type="submission" date="2019-03" db="EMBL/GenBank/DDBJ databases">
        <title>Genomic Encyclopedia of Type Strains, Phase IV (KMG-IV): sequencing the most valuable type-strain genomes for metagenomic binning, comparative biology and taxonomic classification.</title>
        <authorList>
            <person name="Goeker M."/>
        </authorList>
    </citation>
    <scope>NUCLEOTIDE SEQUENCE [LARGE SCALE GENOMIC DNA]</scope>
    <source>
        <strain evidence="10 11">DSM 11170</strain>
    </source>
</reference>
<feature type="binding site" evidence="7">
    <location>
        <position position="220"/>
    </location>
    <ligand>
        <name>substrate</name>
    </ligand>
</feature>
<dbReference type="FunFam" id="1.10.1740.110:FF:000001">
    <property type="entry name" value="Homoserine O-acetyltransferase"/>
    <property type="match status" value="1"/>
</dbReference>
<keyword evidence="5 7" id="KW-0486">Methionine biosynthesis</keyword>
<dbReference type="InterPro" id="IPR000073">
    <property type="entry name" value="AB_hydrolase_1"/>
</dbReference>
<dbReference type="NCBIfam" id="NF001209">
    <property type="entry name" value="PRK00175.1"/>
    <property type="match status" value="1"/>
</dbReference>
<evidence type="ECO:0000256" key="4">
    <source>
        <dbReference type="ARBA" id="ARBA00022679"/>
    </source>
</evidence>
<dbReference type="UniPathway" id="UPA00051">
    <property type="reaction ID" value="UER00074"/>
</dbReference>
<comment type="caution">
    <text evidence="7">Lacks conserved residue(s) required for the propagation of feature annotation.</text>
</comment>
<evidence type="ECO:0000256" key="3">
    <source>
        <dbReference type="ARBA" id="ARBA00022605"/>
    </source>
</evidence>
<feature type="active site" evidence="7 8">
    <location>
        <position position="316"/>
    </location>
</feature>
<dbReference type="GO" id="GO:0004414">
    <property type="term" value="F:homoserine O-acetyltransferase activity"/>
    <property type="evidence" value="ECO:0007669"/>
    <property type="project" value="UniProtKB-UniRule"/>
</dbReference>
<dbReference type="InterPro" id="IPR008220">
    <property type="entry name" value="HAT_MetX-like"/>
</dbReference>
<dbReference type="RefSeq" id="WP_131920755.1">
    <property type="nucleotide sequence ID" value="NZ_JAOQNU010000036.1"/>
</dbReference>
<proteinExistence type="inferred from homology"/>